<dbReference type="EMBL" id="JBHSSW010000025">
    <property type="protein sequence ID" value="MFC6199138.1"/>
    <property type="molecule type" value="Genomic_DNA"/>
</dbReference>
<name>A0ABW1SC73_9PROT</name>
<comment type="caution">
    <text evidence="1">The sequence shown here is derived from an EMBL/GenBank/DDBJ whole genome shotgun (WGS) entry which is preliminary data.</text>
</comment>
<keyword evidence="2" id="KW-1185">Reference proteome</keyword>
<accession>A0ABW1SC73</accession>
<sequence length="116" mass="12540">MTGAKRDTRPTLTLKGDDFTPEFRSLLNKAAKKAGKTQAEFAAEALAAAARRVLSGNPDHNPTDNPAPAPAVLAQIEDTQKRQAETDAKLAALADQVRALTEMQRRGLWSRLFGGR</sequence>
<organism evidence="1 2">
    <name type="scientific">Ponticaulis profundi</name>
    <dbReference type="NCBI Taxonomy" id="2665222"/>
    <lineage>
        <taxon>Bacteria</taxon>
        <taxon>Pseudomonadati</taxon>
        <taxon>Pseudomonadota</taxon>
        <taxon>Alphaproteobacteria</taxon>
        <taxon>Hyphomonadales</taxon>
        <taxon>Hyphomonadaceae</taxon>
        <taxon>Ponticaulis</taxon>
    </lineage>
</organism>
<dbReference type="RefSeq" id="WP_377379941.1">
    <property type="nucleotide sequence ID" value="NZ_JBHSSW010000025.1"/>
</dbReference>
<protein>
    <recommendedName>
        <fullName evidence="3">Ribbon-helix-helix protein CopG domain-containing protein</fullName>
    </recommendedName>
</protein>
<reference evidence="2" key="1">
    <citation type="journal article" date="2019" name="Int. J. Syst. Evol. Microbiol.">
        <title>The Global Catalogue of Microorganisms (GCM) 10K type strain sequencing project: providing services to taxonomists for standard genome sequencing and annotation.</title>
        <authorList>
            <consortium name="The Broad Institute Genomics Platform"/>
            <consortium name="The Broad Institute Genome Sequencing Center for Infectious Disease"/>
            <person name="Wu L."/>
            <person name="Ma J."/>
        </authorList>
    </citation>
    <scope>NUCLEOTIDE SEQUENCE [LARGE SCALE GENOMIC DNA]</scope>
    <source>
        <strain evidence="2">CGMCC-1.15741</strain>
    </source>
</reference>
<gene>
    <name evidence="1" type="ORF">ACFQDM_13720</name>
</gene>
<proteinExistence type="predicted"/>
<evidence type="ECO:0008006" key="3">
    <source>
        <dbReference type="Google" id="ProtNLM"/>
    </source>
</evidence>
<evidence type="ECO:0000313" key="1">
    <source>
        <dbReference type="EMBL" id="MFC6199138.1"/>
    </source>
</evidence>
<dbReference type="Proteomes" id="UP001596303">
    <property type="component" value="Unassembled WGS sequence"/>
</dbReference>
<evidence type="ECO:0000313" key="2">
    <source>
        <dbReference type="Proteomes" id="UP001596303"/>
    </source>
</evidence>